<sequence>MSLLQILLDDICLLRQSVDLIFNILTVINKLTEENQRNCVPQNWTEVAIFLPILPKADRFFEAVFVAVHVDVELLQKILSVQEYLVKHEVLSGKYWILLLV</sequence>
<comment type="caution">
    <text evidence="1">The sequence shown here is derived from an EMBL/GenBank/DDBJ whole genome shotgun (WGS) entry which is preliminary data.</text>
</comment>
<keyword evidence="2" id="KW-1185">Reference proteome</keyword>
<evidence type="ECO:0000313" key="1">
    <source>
        <dbReference type="EMBL" id="KAK1354085.1"/>
    </source>
</evidence>
<gene>
    <name evidence="1" type="ORF">POM88_047341</name>
</gene>
<dbReference type="EMBL" id="JAUIZM010000011">
    <property type="protein sequence ID" value="KAK1354085.1"/>
    <property type="molecule type" value="Genomic_DNA"/>
</dbReference>
<proteinExistence type="predicted"/>
<dbReference type="Proteomes" id="UP001237642">
    <property type="component" value="Unassembled WGS sequence"/>
</dbReference>
<reference evidence="1" key="1">
    <citation type="submission" date="2023-02" db="EMBL/GenBank/DDBJ databases">
        <title>Genome of toxic invasive species Heracleum sosnowskyi carries increased number of genes despite the absence of recent whole-genome duplications.</title>
        <authorList>
            <person name="Schelkunov M."/>
            <person name="Shtratnikova V."/>
            <person name="Makarenko M."/>
            <person name="Klepikova A."/>
            <person name="Omelchenko D."/>
            <person name="Novikova G."/>
            <person name="Obukhova E."/>
            <person name="Bogdanov V."/>
            <person name="Penin A."/>
            <person name="Logacheva M."/>
        </authorList>
    </citation>
    <scope>NUCLEOTIDE SEQUENCE</scope>
    <source>
        <strain evidence="1">Hsosn_3</strain>
        <tissue evidence="1">Leaf</tissue>
    </source>
</reference>
<name>A0AAD8GTX9_9APIA</name>
<reference evidence="1" key="2">
    <citation type="submission" date="2023-05" db="EMBL/GenBank/DDBJ databases">
        <authorList>
            <person name="Schelkunov M.I."/>
        </authorList>
    </citation>
    <scope>NUCLEOTIDE SEQUENCE</scope>
    <source>
        <strain evidence="1">Hsosn_3</strain>
        <tissue evidence="1">Leaf</tissue>
    </source>
</reference>
<evidence type="ECO:0000313" key="2">
    <source>
        <dbReference type="Proteomes" id="UP001237642"/>
    </source>
</evidence>
<dbReference type="AlphaFoldDB" id="A0AAD8GTX9"/>
<protein>
    <submittedName>
        <fullName evidence="1">Uncharacterized protein</fullName>
    </submittedName>
</protein>
<accession>A0AAD8GTX9</accession>
<organism evidence="1 2">
    <name type="scientific">Heracleum sosnowskyi</name>
    <dbReference type="NCBI Taxonomy" id="360622"/>
    <lineage>
        <taxon>Eukaryota</taxon>
        <taxon>Viridiplantae</taxon>
        <taxon>Streptophyta</taxon>
        <taxon>Embryophyta</taxon>
        <taxon>Tracheophyta</taxon>
        <taxon>Spermatophyta</taxon>
        <taxon>Magnoliopsida</taxon>
        <taxon>eudicotyledons</taxon>
        <taxon>Gunneridae</taxon>
        <taxon>Pentapetalae</taxon>
        <taxon>asterids</taxon>
        <taxon>campanulids</taxon>
        <taxon>Apiales</taxon>
        <taxon>Apiaceae</taxon>
        <taxon>Apioideae</taxon>
        <taxon>apioid superclade</taxon>
        <taxon>Tordylieae</taxon>
        <taxon>Tordyliinae</taxon>
        <taxon>Heracleum</taxon>
    </lineage>
</organism>